<evidence type="ECO:0000256" key="1">
    <source>
        <dbReference type="SAM" id="MobiDB-lite"/>
    </source>
</evidence>
<accession>A0AAW2ZM45</accession>
<dbReference type="AlphaFoldDB" id="A0AAW2ZM45"/>
<feature type="region of interest" description="Disordered" evidence="1">
    <location>
        <begin position="177"/>
        <end position="202"/>
    </location>
</feature>
<feature type="compositionally biased region" description="Acidic residues" evidence="1">
    <location>
        <begin position="183"/>
        <end position="196"/>
    </location>
</feature>
<sequence>MKKECVVKSAVCVVEFFIDLIVVSPSSTTPSSYLLNSTNTSQEVDEENLDLDTDNINIVQIEKSSNFNNRVVDMISCLFESIYIQPKSSLFNQKSIVIKFEKLLAKLSKYTTYNCRGFKKILNSIKKKTLDVNPVVITSLLDLKSENYLNICVLLSKVIQQRGSVLADAKNMKNLSKTKLSEDEQESEDEEQEDEIDQNKKKQIGNVYNQHSAKYVEVVCSSEKLVLEVRKLYESFSYLCKSNKQYTMVDGNHPLCRLSSTEIELLADDEGEASDSDQESHWRSQFSKAQERDNRKRKFEQLRSRMSSNDTSNIKRKKRRLRSRNLYVDDGLADTDGTDDYADLEDFIVVDDAWVKNQKH</sequence>
<comment type="caution">
    <text evidence="2">The sequence shown here is derived from an EMBL/GenBank/DDBJ whole genome shotgun (WGS) entry which is preliminary data.</text>
</comment>
<dbReference type="Proteomes" id="UP001431209">
    <property type="component" value="Unassembled WGS sequence"/>
</dbReference>
<dbReference type="EMBL" id="JAOPGA020001602">
    <property type="protein sequence ID" value="KAL0489742.1"/>
    <property type="molecule type" value="Genomic_DNA"/>
</dbReference>
<gene>
    <name evidence="2" type="ORF">AKO1_003899</name>
</gene>
<organism evidence="2 3">
    <name type="scientific">Acrasis kona</name>
    <dbReference type="NCBI Taxonomy" id="1008807"/>
    <lineage>
        <taxon>Eukaryota</taxon>
        <taxon>Discoba</taxon>
        <taxon>Heterolobosea</taxon>
        <taxon>Tetramitia</taxon>
        <taxon>Eutetramitia</taxon>
        <taxon>Acrasidae</taxon>
        <taxon>Acrasis</taxon>
    </lineage>
</organism>
<name>A0AAW2ZM45_9EUKA</name>
<proteinExistence type="predicted"/>
<keyword evidence="3" id="KW-1185">Reference proteome</keyword>
<reference evidence="2 3" key="1">
    <citation type="submission" date="2024-03" db="EMBL/GenBank/DDBJ databases">
        <title>The Acrasis kona genome and developmental transcriptomes reveal deep origins of eukaryotic multicellular pathways.</title>
        <authorList>
            <person name="Sheikh S."/>
            <person name="Fu C.-J."/>
            <person name="Brown M.W."/>
            <person name="Baldauf S.L."/>
        </authorList>
    </citation>
    <scope>NUCLEOTIDE SEQUENCE [LARGE SCALE GENOMIC DNA]</scope>
    <source>
        <strain evidence="2 3">ATCC MYA-3509</strain>
    </source>
</reference>
<evidence type="ECO:0000313" key="3">
    <source>
        <dbReference type="Proteomes" id="UP001431209"/>
    </source>
</evidence>
<feature type="region of interest" description="Disordered" evidence="1">
    <location>
        <begin position="269"/>
        <end position="297"/>
    </location>
</feature>
<evidence type="ECO:0000313" key="2">
    <source>
        <dbReference type="EMBL" id="KAL0489742.1"/>
    </source>
</evidence>
<protein>
    <submittedName>
        <fullName evidence="2">Uncharacterized protein</fullName>
    </submittedName>
</protein>